<keyword evidence="1" id="KW-0472">Membrane</keyword>
<evidence type="ECO:0000313" key="2">
    <source>
        <dbReference type="EMBL" id="KEQ27726.1"/>
    </source>
</evidence>
<organism evidence="2 3">
    <name type="scientific">Paenibacillus tyrfis</name>
    <dbReference type="NCBI Taxonomy" id="1501230"/>
    <lineage>
        <taxon>Bacteria</taxon>
        <taxon>Bacillati</taxon>
        <taxon>Bacillota</taxon>
        <taxon>Bacilli</taxon>
        <taxon>Bacillales</taxon>
        <taxon>Paenibacillaceae</taxon>
        <taxon>Paenibacillus</taxon>
    </lineage>
</organism>
<accession>A0A081PAK3</accession>
<sequence length="67" mass="7619">MRFSLCSFLATPGADLAMMLRSHKSLKEIGLFVTLSCFGCIVWISIFVHHKINPLRWLGWLLDRAGL</sequence>
<keyword evidence="1" id="KW-0812">Transmembrane</keyword>
<feature type="transmembrane region" description="Helical" evidence="1">
    <location>
        <begin position="29"/>
        <end position="48"/>
    </location>
</feature>
<reference evidence="2 3" key="1">
    <citation type="submission" date="2014-06" db="EMBL/GenBank/DDBJ databases">
        <title>Draft genome sequence of Paenibacillus sp. MSt1.</title>
        <authorList>
            <person name="Aw Y.K."/>
            <person name="Ong K.S."/>
            <person name="Gan H.M."/>
            <person name="Lee S.M."/>
        </authorList>
    </citation>
    <scope>NUCLEOTIDE SEQUENCE [LARGE SCALE GENOMIC DNA]</scope>
    <source>
        <strain evidence="2 3">MSt1</strain>
    </source>
</reference>
<keyword evidence="1" id="KW-1133">Transmembrane helix</keyword>
<keyword evidence="3" id="KW-1185">Reference proteome</keyword>
<evidence type="ECO:0000256" key="1">
    <source>
        <dbReference type="SAM" id="Phobius"/>
    </source>
</evidence>
<dbReference type="AlphaFoldDB" id="A0A081PAK3"/>
<evidence type="ECO:0000313" key="3">
    <source>
        <dbReference type="Proteomes" id="UP000028123"/>
    </source>
</evidence>
<dbReference type="EMBL" id="JNVM01000002">
    <property type="protein sequence ID" value="KEQ27726.1"/>
    <property type="molecule type" value="Genomic_DNA"/>
</dbReference>
<comment type="caution">
    <text evidence="2">The sequence shown here is derived from an EMBL/GenBank/DDBJ whole genome shotgun (WGS) entry which is preliminary data.</text>
</comment>
<dbReference type="Proteomes" id="UP000028123">
    <property type="component" value="Unassembled WGS sequence"/>
</dbReference>
<dbReference type="eggNOG" id="ENOG5032J2T">
    <property type="taxonomic scope" value="Bacteria"/>
</dbReference>
<protein>
    <submittedName>
        <fullName evidence="2">Uncharacterized protein</fullName>
    </submittedName>
</protein>
<gene>
    <name evidence="2" type="ORF">ET33_13670</name>
</gene>
<proteinExistence type="predicted"/>
<name>A0A081PAK3_9BACL</name>